<sequence length="45" mass="5008">MRTRPSESAALEGGCQCRPVRFRLPWLQLSDGLPRHAAFPPMAAE</sequence>
<dbReference type="EMBL" id="JACHLP010000003">
    <property type="protein sequence ID" value="MBB4843323.1"/>
    <property type="molecule type" value="Genomic_DNA"/>
</dbReference>
<gene>
    <name evidence="1" type="ORF">HNP55_001842</name>
</gene>
<protein>
    <submittedName>
        <fullName evidence="1">Uncharacterized protein</fullName>
    </submittedName>
</protein>
<dbReference type="AlphaFoldDB" id="A0A840L995"/>
<organism evidence="1 2">
    <name type="scientific">Roseateles oligotrophus</name>
    <dbReference type="NCBI Taxonomy" id="1769250"/>
    <lineage>
        <taxon>Bacteria</taxon>
        <taxon>Pseudomonadati</taxon>
        <taxon>Pseudomonadota</taxon>
        <taxon>Betaproteobacteria</taxon>
        <taxon>Burkholderiales</taxon>
        <taxon>Sphaerotilaceae</taxon>
        <taxon>Roseateles</taxon>
    </lineage>
</organism>
<evidence type="ECO:0000313" key="2">
    <source>
        <dbReference type="Proteomes" id="UP000562027"/>
    </source>
</evidence>
<proteinExistence type="predicted"/>
<dbReference type="Proteomes" id="UP000562027">
    <property type="component" value="Unassembled WGS sequence"/>
</dbReference>
<reference evidence="1 2" key="1">
    <citation type="submission" date="2020-08" db="EMBL/GenBank/DDBJ databases">
        <title>Functional genomics of gut bacteria from endangered species of beetles.</title>
        <authorList>
            <person name="Carlos-Shanley C."/>
        </authorList>
    </citation>
    <scope>NUCLEOTIDE SEQUENCE [LARGE SCALE GENOMIC DNA]</scope>
    <source>
        <strain evidence="1 2">S00239</strain>
    </source>
</reference>
<dbReference type="RefSeq" id="WP_184298468.1">
    <property type="nucleotide sequence ID" value="NZ_JACHLP010000003.1"/>
</dbReference>
<accession>A0A840L995</accession>
<evidence type="ECO:0000313" key="1">
    <source>
        <dbReference type="EMBL" id="MBB4843323.1"/>
    </source>
</evidence>
<comment type="caution">
    <text evidence="1">The sequence shown here is derived from an EMBL/GenBank/DDBJ whole genome shotgun (WGS) entry which is preliminary data.</text>
</comment>
<keyword evidence="2" id="KW-1185">Reference proteome</keyword>
<name>A0A840L995_9BURK</name>